<evidence type="ECO:0000313" key="3">
    <source>
        <dbReference type="Proteomes" id="UP001589814"/>
    </source>
</evidence>
<accession>A0ABV6FYX7</accession>
<organism evidence="2 3">
    <name type="scientific">Kushneria aurantia</name>
    <dbReference type="NCBI Taxonomy" id="504092"/>
    <lineage>
        <taxon>Bacteria</taxon>
        <taxon>Pseudomonadati</taxon>
        <taxon>Pseudomonadota</taxon>
        <taxon>Gammaproteobacteria</taxon>
        <taxon>Oceanospirillales</taxon>
        <taxon>Halomonadaceae</taxon>
        <taxon>Kushneria</taxon>
    </lineage>
</organism>
<keyword evidence="3" id="KW-1185">Reference proteome</keyword>
<protein>
    <submittedName>
        <fullName evidence="2">Beta strand repeat-containing protein</fullName>
    </submittedName>
</protein>
<comment type="caution">
    <text evidence="2">The sequence shown here is derived from an EMBL/GenBank/DDBJ whole genome shotgun (WGS) entry which is preliminary data.</text>
</comment>
<proteinExistence type="predicted"/>
<gene>
    <name evidence="2" type="ORF">ACFFHW_01070</name>
</gene>
<feature type="region of interest" description="Disordered" evidence="1">
    <location>
        <begin position="159"/>
        <end position="183"/>
    </location>
</feature>
<dbReference type="EMBL" id="JBHLVX010000005">
    <property type="protein sequence ID" value="MFC0266595.1"/>
    <property type="molecule type" value="Genomic_DNA"/>
</dbReference>
<reference evidence="2 3" key="1">
    <citation type="submission" date="2024-09" db="EMBL/GenBank/DDBJ databases">
        <authorList>
            <person name="Sun Q."/>
            <person name="Mori K."/>
        </authorList>
    </citation>
    <scope>NUCLEOTIDE SEQUENCE [LARGE SCALE GENOMIC DNA]</scope>
    <source>
        <strain evidence="2 3">CCM 7415</strain>
    </source>
</reference>
<evidence type="ECO:0000313" key="2">
    <source>
        <dbReference type="EMBL" id="MFC0266595.1"/>
    </source>
</evidence>
<sequence length="1064" mass="110856">MSSTSVVVEAAQGNHPTGSWRGGCRAQCNKCTSKEIAIMATINFNTSYYLQDKLEQLQNGEDAAQYSDWTTQDVEEAFSAANLTPEQHYEQFGSVEGLNPSPQFDTDAYLQEKLAQLQDQDATQANGEPYETAADVLNAFRDAGLSPLEHYNEYGQEEGLTAPAVPGSGGDDGGEGPDVPTPEYTVNFDSSEKSGSTVTVGEDGNLVLTDVSQGDTVSHIGKAQYDETGQYPTSSDFRFTLSNQLNYGNTEGGDTFQGTFLSPLLTPTGGIGDGSILDLRFADRLAPADDPSQTLSNTQVNYFEFTYNGTEYQVNDDNTNGLLGQARDYDALLEAIETGIENLQEANPELSGLSVTRGSTFSVNQYDRETDNLTGDDVQGISIVLSARQGDLGGFSANVTSVDEGGVDSYARAFDQTTTGVEGLIQTTLDLSNIGYGSQGGSVNIAGESNSNVGVEKFNVTTESGVWLTELSSTDTANNSGFDHLKVVEVSGSGYFRVGQQSQSWGHSNNLGEYFTQNAQTADWVSPLVADTTGGAQGLTNVQDLDLTGITGSSASSAINAAIDNRVIDRDLNLTDVNGNPAQDNVVYNYDLTGGDDVLNMGVDGSVLAQSDFELEISTGAGADVVHLSNGITTSAQLVNQQLNDNITIDTGAGNDRVWSEGAGNATITTGSGDDLVLADNSGDQAGVGTNSGRAQFVFNNATQNINDLESNSDVDLSNGANGTAQSFTISGLTGAATMAVRVNFQGFEAVTNINIASGSVNGDGEASITALQINQAIKSAINGNDVLKELLQAQDGNGNSLIVNSRIDGGMELSDLNISFSGQNSDGEGTISFPDLLSNNGTEDDNSDGVYETQFGQDTVGGTDTDVTGADSTVESDNTINVGTGTDEIVLGTGANSNDTVAFTDYNNGFNTIVNFTDGEVVGNGADANDGDILDFTSYLGGSSSGLTTTAGALNDDQIALVNNFTSTGSGDNAISFADLNASNLLQALNSDSGTFSGFSAVSGDAGSNATNYILLVESGGTAGEHKAFHLTSNAESTDFASAQLIGTIDFGVDQNFDATNFA</sequence>
<dbReference type="Proteomes" id="UP001589814">
    <property type="component" value="Unassembled WGS sequence"/>
</dbReference>
<name>A0ABV6FYX7_9GAMM</name>
<evidence type="ECO:0000256" key="1">
    <source>
        <dbReference type="SAM" id="MobiDB-lite"/>
    </source>
</evidence>
<dbReference type="RefSeq" id="WP_380059538.1">
    <property type="nucleotide sequence ID" value="NZ_JBHLVX010000005.1"/>
</dbReference>